<organism evidence="2 3">
    <name type="scientific">Musa acuminata subsp. malaccensis</name>
    <name type="common">Wild banana</name>
    <name type="synonym">Musa malaccensis</name>
    <dbReference type="NCBI Taxonomy" id="214687"/>
    <lineage>
        <taxon>Eukaryota</taxon>
        <taxon>Viridiplantae</taxon>
        <taxon>Streptophyta</taxon>
        <taxon>Embryophyta</taxon>
        <taxon>Tracheophyta</taxon>
        <taxon>Spermatophyta</taxon>
        <taxon>Magnoliopsida</taxon>
        <taxon>Liliopsida</taxon>
        <taxon>Zingiberales</taxon>
        <taxon>Musaceae</taxon>
        <taxon>Musa</taxon>
    </lineage>
</organism>
<dbReference type="SUPFAM" id="SSF51110">
    <property type="entry name" value="alpha-D-mannose-specific plant lectins"/>
    <property type="match status" value="2"/>
</dbReference>
<name>A0A804JP05_MUSAM</name>
<dbReference type="EnsemblPlants" id="Ma06_t35360.1">
    <property type="protein sequence ID" value="Ma06_p35360.1"/>
    <property type="gene ID" value="Ma06_g35360"/>
</dbReference>
<dbReference type="SMART" id="SM00108">
    <property type="entry name" value="B_lectin"/>
    <property type="match status" value="1"/>
</dbReference>
<sequence length="203" mass="22203">MPHRRRPWHQLPRCKDVVTKGPFLCHGSATFVVQGDNNLVLYNKGPGFQFDTHGDGVNCTLSLTDRGQFVITASDGLRVWSSKVPYTAKTGKHAAVLRPNGQVAVYGPALRSTPDFNLSAAGSRGPEQTALGKVENVLFSSQILDEQDKLATRDYTLVMRGDCDLALVKAPAIVAWQSGTVGKGAHCFLRLDHKRPARRGRRP</sequence>
<dbReference type="AlphaFoldDB" id="A0A804JP05"/>
<proteinExistence type="predicted"/>
<keyword evidence="3" id="KW-1185">Reference proteome</keyword>
<protein>
    <recommendedName>
        <fullName evidence="1">Bulb-type lectin domain-containing protein</fullName>
    </recommendedName>
</protein>
<dbReference type="InParanoid" id="A0A804JP05"/>
<evidence type="ECO:0000259" key="1">
    <source>
        <dbReference type="PROSITE" id="PS50927"/>
    </source>
</evidence>
<feature type="domain" description="Bulb-type lectin" evidence="1">
    <location>
        <begin position="9"/>
        <end position="118"/>
    </location>
</feature>
<evidence type="ECO:0000313" key="3">
    <source>
        <dbReference type="Proteomes" id="UP000012960"/>
    </source>
</evidence>
<reference evidence="2" key="1">
    <citation type="submission" date="2021-05" db="UniProtKB">
        <authorList>
            <consortium name="EnsemblPlants"/>
        </authorList>
    </citation>
    <scope>IDENTIFICATION</scope>
    <source>
        <strain evidence="2">subsp. malaccensis</strain>
    </source>
</reference>
<accession>A0A804JP05</accession>
<dbReference type="Proteomes" id="UP000012960">
    <property type="component" value="Unplaced"/>
</dbReference>
<dbReference type="PROSITE" id="PS50927">
    <property type="entry name" value="BULB_LECTIN"/>
    <property type="match status" value="1"/>
</dbReference>
<dbReference type="GO" id="GO:0051707">
    <property type="term" value="P:response to other organism"/>
    <property type="evidence" value="ECO:0007669"/>
    <property type="project" value="UniProtKB-ARBA"/>
</dbReference>
<dbReference type="Gene3D" id="2.90.10.10">
    <property type="entry name" value="Bulb-type lectin domain"/>
    <property type="match status" value="2"/>
</dbReference>
<dbReference type="InterPro" id="IPR001480">
    <property type="entry name" value="Bulb-type_lectin_dom"/>
</dbReference>
<dbReference type="InterPro" id="IPR036426">
    <property type="entry name" value="Bulb-type_lectin_dom_sf"/>
</dbReference>
<evidence type="ECO:0000313" key="2">
    <source>
        <dbReference type="EnsemblPlants" id="Ma06_p35360.1"/>
    </source>
</evidence>
<dbReference type="Gramene" id="Ma06_t35360.1">
    <property type="protein sequence ID" value="Ma06_p35360.1"/>
    <property type="gene ID" value="Ma06_g35360"/>
</dbReference>